<name>A0A8S5TZV9_9CAUD</name>
<organism evidence="1">
    <name type="scientific">Myoviridae sp. ctMne5</name>
    <dbReference type="NCBI Taxonomy" id="2825089"/>
    <lineage>
        <taxon>Viruses</taxon>
        <taxon>Duplodnaviria</taxon>
        <taxon>Heunggongvirae</taxon>
        <taxon>Uroviricota</taxon>
        <taxon>Caudoviricetes</taxon>
    </lineage>
</organism>
<accession>A0A8S5TZV9</accession>
<reference evidence="1" key="1">
    <citation type="journal article" date="2021" name="Proc. Natl. Acad. Sci. U.S.A.">
        <title>A Catalog of Tens of Thousands of Viruses from Human Metagenomes Reveals Hidden Associations with Chronic Diseases.</title>
        <authorList>
            <person name="Tisza M.J."/>
            <person name="Buck C.B."/>
        </authorList>
    </citation>
    <scope>NUCLEOTIDE SEQUENCE</scope>
    <source>
        <strain evidence="1">CtMne5</strain>
    </source>
</reference>
<dbReference type="EMBL" id="BK015967">
    <property type="protein sequence ID" value="DAF87734.1"/>
    <property type="molecule type" value="Genomic_DNA"/>
</dbReference>
<evidence type="ECO:0000313" key="1">
    <source>
        <dbReference type="EMBL" id="DAF87734.1"/>
    </source>
</evidence>
<proteinExistence type="predicted"/>
<protein>
    <submittedName>
        <fullName evidence="1">Uncharacterized protein</fullName>
    </submittedName>
</protein>
<sequence length="29" mass="3232">MPHLFFPSPNTSCPLIKYMPGRCVPSVVL</sequence>